<evidence type="ECO:0000313" key="3">
    <source>
        <dbReference type="Proteomes" id="UP000519573"/>
    </source>
</evidence>
<evidence type="ECO:0000313" key="2">
    <source>
        <dbReference type="EMBL" id="MBC2165216.1"/>
    </source>
</evidence>
<sequence>MKKMVIWAILIVVVFSIGIFCIQQKNYFVGEQDVFRLENQLYMPFENIGREDKPKKEEIEKKLGTINHVWDYWPLLRDFDSRTLKEGSIVYKAGGFPKNNSENQTYYTRLIVETPDHELHWYTIIVPLID</sequence>
<protein>
    <submittedName>
        <fullName evidence="2">Uncharacterized protein</fullName>
    </submittedName>
</protein>
<organism evidence="2 3">
    <name type="scientific">Listeria booriae</name>
    <dbReference type="NCBI Taxonomy" id="1552123"/>
    <lineage>
        <taxon>Bacteria</taxon>
        <taxon>Bacillati</taxon>
        <taxon>Bacillota</taxon>
        <taxon>Bacilli</taxon>
        <taxon>Bacillales</taxon>
        <taxon>Listeriaceae</taxon>
        <taxon>Listeria</taxon>
    </lineage>
</organism>
<evidence type="ECO:0000313" key="1">
    <source>
        <dbReference type="EMBL" id="MBC1315412.1"/>
    </source>
</evidence>
<comment type="caution">
    <text evidence="2">The sequence shown here is derived from an EMBL/GenBank/DDBJ whole genome shotgun (WGS) entry which is preliminary data.</text>
</comment>
<gene>
    <name evidence="1" type="ORF">HB811_01390</name>
    <name evidence="2" type="ORF">HCB26_01340</name>
</gene>
<dbReference type="EMBL" id="JAARYH010000001">
    <property type="protein sequence ID" value="MBC2165216.1"/>
    <property type="molecule type" value="Genomic_DNA"/>
</dbReference>
<dbReference type="AlphaFoldDB" id="A0A7X1D408"/>
<accession>A0A7X1D408</accession>
<dbReference type="Proteomes" id="UP000543379">
    <property type="component" value="Unassembled WGS sequence"/>
</dbReference>
<evidence type="ECO:0000313" key="4">
    <source>
        <dbReference type="Proteomes" id="UP000543379"/>
    </source>
</evidence>
<name>A0A7X1D408_9LIST</name>
<dbReference type="EMBL" id="JAAROV010000001">
    <property type="protein sequence ID" value="MBC1315412.1"/>
    <property type="molecule type" value="Genomic_DNA"/>
</dbReference>
<dbReference type="RefSeq" id="WP_185367609.1">
    <property type="nucleotide sequence ID" value="NZ_JAARMZ010000002.1"/>
</dbReference>
<reference evidence="3 4" key="1">
    <citation type="submission" date="2020-03" db="EMBL/GenBank/DDBJ databases">
        <title>Soil Listeria distribution.</title>
        <authorList>
            <person name="Liao J."/>
            <person name="Wiedmann M."/>
        </authorList>
    </citation>
    <scope>NUCLEOTIDE SEQUENCE [LARGE SCALE GENOMIC DNA]</scope>
    <source>
        <strain evidence="2 3">FSL L7-0245</strain>
        <strain evidence="1 4">FSL L7-1816</strain>
    </source>
</reference>
<proteinExistence type="predicted"/>
<dbReference type="Proteomes" id="UP000519573">
    <property type="component" value="Unassembled WGS sequence"/>
</dbReference>